<sequence length="201" mass="24192">MSKKYIKYKEYILYIIIMEDELKYQIKNDLYEMYPKTYEPVYKIKEKLNVLCGGDYNTIVFSFEKIGNENQIITRMDNSFIGFCKDILLNPSFDYFSYFKKSGIEETTFENIWKTINCYNLCKDIKQNPFQWINHKNFIEFKNLKCINSYNTRNDYCYHYPIPSFINQNDFIHGIKMGNSNCFNFIIEFKEVFCVIECSGS</sequence>
<proteinExistence type="predicted"/>
<dbReference type="AlphaFoldDB" id="A0A6C0EWP7"/>
<organism evidence="1">
    <name type="scientific">viral metagenome</name>
    <dbReference type="NCBI Taxonomy" id="1070528"/>
    <lineage>
        <taxon>unclassified sequences</taxon>
        <taxon>metagenomes</taxon>
        <taxon>organismal metagenomes</taxon>
    </lineage>
</organism>
<accession>A0A6C0EWP7</accession>
<reference evidence="1" key="1">
    <citation type="journal article" date="2020" name="Nature">
        <title>Giant virus diversity and host interactions through global metagenomics.</title>
        <authorList>
            <person name="Schulz F."/>
            <person name="Roux S."/>
            <person name="Paez-Espino D."/>
            <person name="Jungbluth S."/>
            <person name="Walsh D.A."/>
            <person name="Denef V.J."/>
            <person name="McMahon K.D."/>
            <person name="Konstantinidis K.T."/>
            <person name="Eloe-Fadrosh E.A."/>
            <person name="Kyrpides N.C."/>
            <person name="Woyke T."/>
        </authorList>
    </citation>
    <scope>NUCLEOTIDE SEQUENCE</scope>
    <source>
        <strain evidence="1">GVMAG-M-3300009161-36</strain>
    </source>
</reference>
<protein>
    <submittedName>
        <fullName evidence="1">Uncharacterized protein</fullName>
    </submittedName>
</protein>
<dbReference type="EMBL" id="MN738969">
    <property type="protein sequence ID" value="QHT33624.1"/>
    <property type="molecule type" value="Genomic_DNA"/>
</dbReference>
<name>A0A6C0EWP7_9ZZZZ</name>
<evidence type="ECO:0000313" key="1">
    <source>
        <dbReference type="EMBL" id="QHT33624.1"/>
    </source>
</evidence>